<evidence type="ECO:0000313" key="2">
    <source>
        <dbReference type="Proteomes" id="UP000262440"/>
    </source>
</evidence>
<keyword evidence="2" id="KW-1185">Reference proteome</keyword>
<reference evidence="1 2" key="1">
    <citation type="journal article" date="2018" name="Front. Microbiol.">
        <title>Jumbo Bacteriophages Are Represented Within an Increasing Diversity of Environmental Viruses Infecting the Emerging Phytopathogen, Dickeya solani.</title>
        <authorList>
            <person name="Day A.W."/>
            <person name="Ahn J."/>
            <person name="Salmond G.P.C."/>
        </authorList>
    </citation>
    <scope>NUCLEOTIDE SEQUENCE [LARGE SCALE GENOMIC DNA]</scope>
</reference>
<protein>
    <submittedName>
        <fullName evidence="1">Uncharacterized protein</fullName>
    </submittedName>
</protein>
<name>A0A384ZYQ1_9CAUD</name>
<organism evidence="1 2">
    <name type="scientific">Dickeya phage vB_DsoM_AD1</name>
    <dbReference type="NCBI Taxonomy" id="2283029"/>
    <lineage>
        <taxon>Viruses</taxon>
        <taxon>Duplodnaviria</taxon>
        <taxon>Heunggongvirae</taxon>
        <taxon>Uroviricota</taxon>
        <taxon>Caudoviricetes</taxon>
        <taxon>Alexandravirus</taxon>
        <taxon>Alexandravirus AD1</taxon>
    </lineage>
</organism>
<accession>A0A384ZYQ1</accession>
<dbReference type="Proteomes" id="UP000262440">
    <property type="component" value="Segment"/>
</dbReference>
<gene>
    <name evidence="1" type="ORF">AD1_311</name>
</gene>
<evidence type="ECO:0000313" key="1">
    <source>
        <dbReference type="EMBL" id="AXG67355.1"/>
    </source>
</evidence>
<dbReference type="EMBL" id="MH460463">
    <property type="protein sequence ID" value="AXG67355.1"/>
    <property type="molecule type" value="Genomic_DNA"/>
</dbReference>
<sequence>MKRPTKRVEVEDPDIAKMRKRLVSAKIIKPEAAAKLSSNDVVKLFTYYSA</sequence>
<proteinExistence type="predicted"/>